<reference evidence="1" key="1">
    <citation type="submission" date="2013-07" db="EMBL/GenBank/DDBJ databases">
        <title>Sub-species coevolution in mutualistic symbiosis.</title>
        <authorList>
            <person name="Murfin K."/>
            <person name="Klassen J."/>
            <person name="Lee M."/>
            <person name="Forst S."/>
            <person name="Stock P."/>
            <person name="Goodrich-Blair H."/>
        </authorList>
    </citation>
    <scope>NUCLEOTIDE SEQUENCE [LARGE SCALE GENOMIC DNA]</scope>
    <source>
        <strain evidence="1">Intermedium</strain>
    </source>
</reference>
<gene>
    <name evidence="1" type="ORF">XBI1_2340002</name>
</gene>
<accession>A0A077QIM3</accession>
<sequence>MAIIDVLVAFDIDGILDEYPNTSEAKPAKISSSHVHLLVIDEDTKLITDRGGDKLILKTAKPNDVIQWHSTSLSGYDSIHSVLLTKYAKLASTHYLNPPRMNITNNTRPIINNASPLTTEPQNIPGYFWSSKVSDALGVDEKFLVTLVVYNSLGKPYRNYQWECIVKLGAS</sequence>
<dbReference type="Gene3D" id="2.60.40.3910">
    <property type="entry name" value="Inclusion body protein"/>
    <property type="match status" value="1"/>
</dbReference>
<dbReference type="InterPro" id="IPR021087">
    <property type="entry name" value="Uncharacterised_PixA/AidA"/>
</dbReference>
<dbReference type="EMBL" id="CBTB010000151">
    <property type="protein sequence ID" value="CDH33070.1"/>
    <property type="molecule type" value="Genomic_DNA"/>
</dbReference>
<evidence type="ECO:0000313" key="2">
    <source>
        <dbReference type="Proteomes" id="UP000028480"/>
    </source>
</evidence>
<dbReference type="Proteomes" id="UP000028480">
    <property type="component" value="Unassembled WGS sequence"/>
</dbReference>
<evidence type="ECO:0008006" key="3">
    <source>
        <dbReference type="Google" id="ProtNLM"/>
    </source>
</evidence>
<dbReference type="Pfam" id="PF12306">
    <property type="entry name" value="PixA"/>
    <property type="match status" value="1"/>
</dbReference>
<evidence type="ECO:0000313" key="1">
    <source>
        <dbReference type="EMBL" id="CDH33070.1"/>
    </source>
</evidence>
<dbReference type="AlphaFoldDB" id="A0A077QIM3"/>
<comment type="caution">
    <text evidence="1">The sequence shown here is derived from an EMBL/GenBank/DDBJ whole genome shotgun (WGS) entry which is preliminary data.</text>
</comment>
<dbReference type="InterPro" id="IPR038712">
    <property type="entry name" value="PixA-like_sf"/>
</dbReference>
<proteinExistence type="predicted"/>
<dbReference type="RefSeq" id="WP_038187935.1">
    <property type="nucleotide sequence ID" value="NZ_CAWLWA010000166.1"/>
</dbReference>
<protein>
    <recommendedName>
        <fullName evidence="3">Inclusion body protein</fullName>
    </recommendedName>
</protein>
<dbReference type="HOGENOM" id="CLU_1562282_0_0_6"/>
<organism evidence="1 2">
    <name type="scientific">Xenorhabdus bovienii str. Intermedium</name>
    <dbReference type="NCBI Taxonomy" id="1379677"/>
    <lineage>
        <taxon>Bacteria</taxon>
        <taxon>Pseudomonadati</taxon>
        <taxon>Pseudomonadota</taxon>
        <taxon>Gammaproteobacteria</taxon>
        <taxon>Enterobacterales</taxon>
        <taxon>Morganellaceae</taxon>
        <taxon>Xenorhabdus</taxon>
    </lineage>
</organism>
<name>A0A077QIM3_XENBV</name>